<evidence type="ECO:0000256" key="3">
    <source>
        <dbReference type="ARBA" id="ARBA00005081"/>
    </source>
</evidence>
<dbReference type="GO" id="GO:0005829">
    <property type="term" value="C:cytosol"/>
    <property type="evidence" value="ECO:0007669"/>
    <property type="project" value="TreeGrafter"/>
</dbReference>
<dbReference type="EC" id="5.1.3.9" evidence="4"/>
<comment type="catalytic activity">
    <reaction evidence="1">
        <text>an N-acyl-D-glucosamine 6-phosphate = an N-acyl-D-mannosamine 6-phosphate</text>
        <dbReference type="Rhea" id="RHEA:23932"/>
        <dbReference type="ChEBI" id="CHEBI:57599"/>
        <dbReference type="ChEBI" id="CHEBI:57666"/>
        <dbReference type="EC" id="5.1.3.9"/>
    </reaction>
</comment>
<dbReference type="InterPro" id="IPR007260">
    <property type="entry name" value="NanE"/>
</dbReference>
<dbReference type="GO" id="GO:0006053">
    <property type="term" value="P:N-acetylmannosamine catabolic process"/>
    <property type="evidence" value="ECO:0007669"/>
    <property type="project" value="TreeGrafter"/>
</dbReference>
<dbReference type="InterPro" id="IPR013785">
    <property type="entry name" value="Aldolase_TIM"/>
</dbReference>
<dbReference type="NCBIfam" id="NF002231">
    <property type="entry name" value="PRK01130.1"/>
    <property type="match status" value="1"/>
</dbReference>
<dbReference type="GeneID" id="69504374"/>
<keyword evidence="6" id="KW-0119">Carbohydrate metabolism</keyword>
<sequence>MIDIFQKVKGRLIVSCQAEEGSPFNSPEGVGAFAQCAAQGGAAGIRSCGIEKTDYLIKHSHLPVIGLTKSHFPDGFVRITGSFREVEALIAIGTPLIAVDGTFRLRENGLTGPEYIRNLKKKYTGVKIMSDISTVDEAIACREAGADCVSTTLCGYTPYTVEESHNGPSLEILRQCVNALPECPVFAEGRYNTPLEAAKGIENGAWAVVVGSAITRPHLITKWFSEALQQVNIL</sequence>
<dbReference type="RefSeq" id="WP_002558517.1">
    <property type="nucleotide sequence ID" value="NZ_CABJFV010000004.1"/>
</dbReference>
<dbReference type="GO" id="GO:0019262">
    <property type="term" value="P:N-acetylneuraminate catabolic process"/>
    <property type="evidence" value="ECO:0007669"/>
    <property type="project" value="UniProtKB-UniPathway"/>
</dbReference>
<comment type="function">
    <text evidence="2">Converts N-acetylmannosamine-6-phosphate (ManNAc-6-P) to N-acetylglucosamine-6-phosphate (GlcNAc-6-P).</text>
</comment>
<name>A0A413VSB6_9BACE</name>
<comment type="pathway">
    <text evidence="3">Amino-sugar metabolism; N-acetylneuraminate degradation; D-fructose 6-phosphate from N-acetylneuraminate: step 3/5.</text>
</comment>
<evidence type="ECO:0000256" key="2">
    <source>
        <dbReference type="ARBA" id="ARBA00002147"/>
    </source>
</evidence>
<dbReference type="PANTHER" id="PTHR36204:SF1">
    <property type="entry name" value="N-ACETYLMANNOSAMINE-6-PHOSPHATE 2-EPIMERASE-RELATED"/>
    <property type="match status" value="1"/>
</dbReference>
<evidence type="ECO:0000313" key="8">
    <source>
        <dbReference type="Proteomes" id="UP000284379"/>
    </source>
</evidence>
<dbReference type="Gene3D" id="3.20.20.70">
    <property type="entry name" value="Aldolase class I"/>
    <property type="match status" value="1"/>
</dbReference>
<accession>A0A413VSB6</accession>
<proteinExistence type="predicted"/>
<dbReference type="Pfam" id="PF04131">
    <property type="entry name" value="NanE"/>
    <property type="match status" value="1"/>
</dbReference>
<dbReference type="EMBL" id="QSGO01000004">
    <property type="protein sequence ID" value="RHB36486.1"/>
    <property type="molecule type" value="Genomic_DNA"/>
</dbReference>
<keyword evidence="5" id="KW-0413">Isomerase</keyword>
<evidence type="ECO:0000256" key="5">
    <source>
        <dbReference type="ARBA" id="ARBA00023235"/>
    </source>
</evidence>
<evidence type="ECO:0000256" key="4">
    <source>
        <dbReference type="ARBA" id="ARBA00013180"/>
    </source>
</evidence>
<dbReference type="InterPro" id="IPR011060">
    <property type="entry name" value="RibuloseP-bd_barrel"/>
</dbReference>
<organism evidence="7 8">
    <name type="scientific">Bacteroides nordii</name>
    <dbReference type="NCBI Taxonomy" id="291645"/>
    <lineage>
        <taxon>Bacteria</taxon>
        <taxon>Pseudomonadati</taxon>
        <taxon>Bacteroidota</taxon>
        <taxon>Bacteroidia</taxon>
        <taxon>Bacteroidales</taxon>
        <taxon>Bacteroidaceae</taxon>
        <taxon>Bacteroides</taxon>
    </lineage>
</organism>
<comment type="caution">
    <text evidence="7">The sequence shown here is derived from an EMBL/GenBank/DDBJ whole genome shotgun (WGS) entry which is preliminary data.</text>
</comment>
<evidence type="ECO:0000313" key="7">
    <source>
        <dbReference type="EMBL" id="RHB36486.1"/>
    </source>
</evidence>
<dbReference type="CDD" id="cd04729">
    <property type="entry name" value="NanE"/>
    <property type="match status" value="1"/>
</dbReference>
<dbReference type="PANTHER" id="PTHR36204">
    <property type="entry name" value="N-ACETYLMANNOSAMINE-6-PHOSPHATE 2-EPIMERASE-RELATED"/>
    <property type="match status" value="1"/>
</dbReference>
<evidence type="ECO:0000256" key="1">
    <source>
        <dbReference type="ARBA" id="ARBA00000056"/>
    </source>
</evidence>
<evidence type="ECO:0000256" key="6">
    <source>
        <dbReference type="ARBA" id="ARBA00023277"/>
    </source>
</evidence>
<dbReference type="SUPFAM" id="SSF51366">
    <property type="entry name" value="Ribulose-phoshate binding barrel"/>
    <property type="match status" value="1"/>
</dbReference>
<gene>
    <name evidence="7" type="ORF">DW888_07600</name>
</gene>
<protein>
    <recommendedName>
        <fullName evidence="4">N-acylglucosamine-6-phosphate 2-epimerase</fullName>
        <ecNumber evidence="4">5.1.3.9</ecNumber>
    </recommendedName>
</protein>
<dbReference type="GO" id="GO:0047465">
    <property type="term" value="F:N-acylglucosamine-6-phosphate 2-epimerase activity"/>
    <property type="evidence" value="ECO:0007669"/>
    <property type="project" value="UniProtKB-EC"/>
</dbReference>
<reference evidence="7 8" key="1">
    <citation type="submission" date="2018-08" db="EMBL/GenBank/DDBJ databases">
        <title>A genome reference for cultivated species of the human gut microbiota.</title>
        <authorList>
            <person name="Zou Y."/>
            <person name="Xue W."/>
            <person name="Luo G."/>
        </authorList>
    </citation>
    <scope>NUCLEOTIDE SEQUENCE [LARGE SCALE GENOMIC DNA]</scope>
    <source>
        <strain evidence="7 8">AM40-30BH</strain>
    </source>
</reference>
<dbReference type="AlphaFoldDB" id="A0A413VSB6"/>
<dbReference type="UniPathway" id="UPA00629">
    <property type="reaction ID" value="UER00682"/>
</dbReference>
<dbReference type="Proteomes" id="UP000284379">
    <property type="component" value="Unassembled WGS sequence"/>
</dbReference>